<protein>
    <submittedName>
        <fullName evidence="2">SH3 domain-containing protein</fullName>
    </submittedName>
</protein>
<evidence type="ECO:0000259" key="1">
    <source>
        <dbReference type="PROSITE" id="PS51781"/>
    </source>
</evidence>
<organism evidence="2 3">
    <name type="scientific">Aliisedimentitalea scapharcae</name>
    <dbReference type="NCBI Taxonomy" id="1524259"/>
    <lineage>
        <taxon>Bacteria</taxon>
        <taxon>Pseudomonadati</taxon>
        <taxon>Pseudomonadota</taxon>
        <taxon>Alphaproteobacteria</taxon>
        <taxon>Rhodobacterales</taxon>
        <taxon>Roseobacteraceae</taxon>
        <taxon>Aliisedimentitalea</taxon>
    </lineage>
</organism>
<reference evidence="2 3" key="1">
    <citation type="submission" date="2023-04" db="EMBL/GenBank/DDBJ databases">
        <title>Complete genome sequence of Alisedimentitalea scapharcae.</title>
        <authorList>
            <person name="Rong J.-C."/>
            <person name="Yi M.-L."/>
            <person name="Zhao Q."/>
        </authorList>
    </citation>
    <scope>NUCLEOTIDE SEQUENCE [LARGE SCALE GENOMIC DNA]</scope>
    <source>
        <strain evidence="2 3">KCTC 42119</strain>
    </source>
</reference>
<dbReference type="SMART" id="SM00287">
    <property type="entry name" value="SH3b"/>
    <property type="match status" value="1"/>
</dbReference>
<keyword evidence="3" id="KW-1185">Reference proteome</keyword>
<proteinExistence type="predicted"/>
<dbReference type="RefSeq" id="WP_406648037.1">
    <property type="nucleotide sequence ID" value="NZ_CP123584.1"/>
</dbReference>
<accession>A0ABZ2XU62</accession>
<dbReference type="PROSITE" id="PS51781">
    <property type="entry name" value="SH3B"/>
    <property type="match status" value="1"/>
</dbReference>
<dbReference type="Pfam" id="PF08239">
    <property type="entry name" value="SH3_3"/>
    <property type="match status" value="1"/>
</dbReference>
<dbReference type="EMBL" id="CP123584">
    <property type="protein sequence ID" value="WZK89641.1"/>
    <property type="molecule type" value="Genomic_DNA"/>
</dbReference>
<gene>
    <name evidence="2" type="ORF">QEZ52_03555</name>
</gene>
<feature type="domain" description="SH3b" evidence="1">
    <location>
        <begin position="147"/>
        <end position="212"/>
    </location>
</feature>
<dbReference type="Proteomes" id="UP001623232">
    <property type="component" value="Chromosome"/>
</dbReference>
<dbReference type="InterPro" id="IPR003646">
    <property type="entry name" value="SH3-like_bac-type"/>
</dbReference>
<sequence>MSRFVVVSFAFLGWAFYELSGGADFQPPERPDQLAKQDVTQRLGVIERVAATAVTKPKPVLAKRVTRSFPMPQEQTTQQVALTEEAAAARRDVLSRGLAGGFELFPVQAASTGLSVASLADGTAQLVSISQPAPAAEEQVPYADPEPDLREVTGTRVNMRNGPGTTYPVIERLSLGNAVEVLDDSGTGWLRLRSVQGQNIGWIAASLISKKSQ</sequence>
<evidence type="ECO:0000313" key="2">
    <source>
        <dbReference type="EMBL" id="WZK89641.1"/>
    </source>
</evidence>
<evidence type="ECO:0000313" key="3">
    <source>
        <dbReference type="Proteomes" id="UP001623232"/>
    </source>
</evidence>
<name>A0ABZ2XU62_9RHOB</name>
<dbReference type="Gene3D" id="2.30.30.40">
    <property type="entry name" value="SH3 Domains"/>
    <property type="match status" value="1"/>
</dbReference>